<keyword evidence="1" id="KW-0805">Transcription regulation</keyword>
<feature type="domain" description="HTH cro/C1-type" evidence="4">
    <location>
        <begin position="20"/>
        <end position="55"/>
    </location>
</feature>
<gene>
    <name evidence="5" type="ORF">O0235_04880</name>
</gene>
<evidence type="ECO:0000256" key="3">
    <source>
        <dbReference type="ARBA" id="ARBA00023163"/>
    </source>
</evidence>
<sequence length="79" mass="8884">MEERAVESLRGRDAWTAEEVLALRRRLGLSQAAMARRLGVRQQTVSDWETGLHRPRGASARLLRLLAEERAPYDAGDSP</sequence>
<organism evidence="5 6">
    <name type="scientific">Tepidiforma flava</name>
    <dbReference type="NCBI Taxonomy" id="3004094"/>
    <lineage>
        <taxon>Bacteria</taxon>
        <taxon>Bacillati</taxon>
        <taxon>Chloroflexota</taxon>
        <taxon>Tepidiformia</taxon>
        <taxon>Tepidiformales</taxon>
        <taxon>Tepidiformaceae</taxon>
        <taxon>Tepidiforma</taxon>
    </lineage>
</organism>
<dbReference type="Pfam" id="PF01381">
    <property type="entry name" value="HTH_3"/>
    <property type="match status" value="1"/>
</dbReference>
<dbReference type="PROSITE" id="PS50943">
    <property type="entry name" value="HTH_CROC1"/>
    <property type="match status" value="1"/>
</dbReference>
<evidence type="ECO:0000313" key="6">
    <source>
        <dbReference type="Proteomes" id="UP001212803"/>
    </source>
</evidence>
<dbReference type="PANTHER" id="PTHR36511">
    <property type="entry name" value="MERR FAMILY BACTERIAL REGULATORY PROTEIN"/>
    <property type="match status" value="1"/>
</dbReference>
<dbReference type="Proteomes" id="UP001212803">
    <property type="component" value="Chromosome"/>
</dbReference>
<accession>A0ABY7MA48</accession>
<name>A0ABY7MA48_9CHLR</name>
<dbReference type="InterPro" id="IPR010982">
    <property type="entry name" value="Lambda_DNA-bd_dom_sf"/>
</dbReference>
<keyword evidence="6" id="KW-1185">Reference proteome</keyword>
<protein>
    <submittedName>
        <fullName evidence="5">Helix-turn-helix domain-containing protein</fullName>
    </submittedName>
</protein>
<dbReference type="RefSeq" id="WP_270057414.1">
    <property type="nucleotide sequence ID" value="NZ_CP115149.1"/>
</dbReference>
<reference evidence="5 6" key="1">
    <citation type="journal article" date="2023" name="ISME J.">
        <title>Thermophilic Dehalococcoidia with unusual traits shed light on an unexpected past.</title>
        <authorList>
            <person name="Palmer M."/>
            <person name="Covington J.K."/>
            <person name="Zhou E.M."/>
            <person name="Thomas S.C."/>
            <person name="Habib N."/>
            <person name="Seymour C.O."/>
            <person name="Lai D."/>
            <person name="Johnston J."/>
            <person name="Hashimi A."/>
            <person name="Jiao J.Y."/>
            <person name="Muok A.R."/>
            <person name="Liu L."/>
            <person name="Xian W.D."/>
            <person name="Zhi X.Y."/>
            <person name="Li M.M."/>
            <person name="Silva L.P."/>
            <person name="Bowen B.P."/>
            <person name="Louie K."/>
            <person name="Briegel A."/>
            <person name="Pett-Ridge J."/>
            <person name="Weber P.K."/>
            <person name="Tocheva E.I."/>
            <person name="Woyke T."/>
            <person name="Northen T.R."/>
            <person name="Mayali X."/>
            <person name="Li W.J."/>
            <person name="Hedlund B.P."/>
        </authorList>
    </citation>
    <scope>NUCLEOTIDE SEQUENCE [LARGE SCALE GENOMIC DNA]</scope>
    <source>
        <strain evidence="5 6">YIM 72310</strain>
    </source>
</reference>
<dbReference type="InterPro" id="IPR001387">
    <property type="entry name" value="Cro/C1-type_HTH"/>
</dbReference>
<dbReference type="CDD" id="cd00093">
    <property type="entry name" value="HTH_XRE"/>
    <property type="match status" value="1"/>
</dbReference>
<evidence type="ECO:0000256" key="2">
    <source>
        <dbReference type="ARBA" id="ARBA00023125"/>
    </source>
</evidence>
<keyword evidence="3" id="KW-0804">Transcription</keyword>
<evidence type="ECO:0000313" key="5">
    <source>
        <dbReference type="EMBL" id="WBL36898.1"/>
    </source>
</evidence>
<dbReference type="PANTHER" id="PTHR36511:SF3">
    <property type="entry name" value="ANTITOXIN HIGA-2"/>
    <property type="match status" value="1"/>
</dbReference>
<dbReference type="SMART" id="SM00530">
    <property type="entry name" value="HTH_XRE"/>
    <property type="match status" value="1"/>
</dbReference>
<keyword evidence="2" id="KW-0238">DNA-binding</keyword>
<dbReference type="InterPro" id="IPR052359">
    <property type="entry name" value="HTH-type_reg/antitoxin"/>
</dbReference>
<evidence type="ECO:0000259" key="4">
    <source>
        <dbReference type="PROSITE" id="PS50943"/>
    </source>
</evidence>
<dbReference type="Gene3D" id="1.10.260.40">
    <property type="entry name" value="lambda repressor-like DNA-binding domains"/>
    <property type="match status" value="1"/>
</dbReference>
<evidence type="ECO:0000256" key="1">
    <source>
        <dbReference type="ARBA" id="ARBA00023015"/>
    </source>
</evidence>
<dbReference type="EMBL" id="CP115149">
    <property type="protein sequence ID" value="WBL36898.1"/>
    <property type="molecule type" value="Genomic_DNA"/>
</dbReference>
<proteinExistence type="predicted"/>
<dbReference type="SUPFAM" id="SSF47413">
    <property type="entry name" value="lambda repressor-like DNA-binding domains"/>
    <property type="match status" value="1"/>
</dbReference>